<feature type="transmembrane region" description="Helical" evidence="1">
    <location>
        <begin position="35"/>
        <end position="54"/>
    </location>
</feature>
<feature type="transmembrane region" description="Helical" evidence="1">
    <location>
        <begin position="12"/>
        <end position="29"/>
    </location>
</feature>
<dbReference type="AlphaFoldDB" id="A0AA41X942"/>
<dbReference type="EMBL" id="JANCLT010000002">
    <property type="protein sequence ID" value="MCP8967651.1"/>
    <property type="molecule type" value="Genomic_DNA"/>
</dbReference>
<sequence length="63" mass="7099">MEHIYRGLRSFGILTMLIFGGTFVFRWLLRGEASADQFIGFAVGLVCLLTALLVKRKAKRHTA</sequence>
<reference evidence="2" key="1">
    <citation type="submission" date="2022-07" db="EMBL/GenBank/DDBJ databases">
        <authorList>
            <person name="Li W.-J."/>
            <person name="Deng Q.-Q."/>
        </authorList>
    </citation>
    <scope>NUCLEOTIDE SEQUENCE</scope>
    <source>
        <strain evidence="2">SYSU M60031</strain>
    </source>
</reference>
<gene>
    <name evidence="2" type="ORF">NK662_03745</name>
</gene>
<proteinExistence type="predicted"/>
<name>A0AA41X942_9BACI</name>
<evidence type="ECO:0000256" key="1">
    <source>
        <dbReference type="SAM" id="Phobius"/>
    </source>
</evidence>
<comment type="caution">
    <text evidence="2">The sequence shown here is derived from an EMBL/GenBank/DDBJ whole genome shotgun (WGS) entry which is preliminary data.</text>
</comment>
<accession>A0AA41X942</accession>
<dbReference type="Proteomes" id="UP001156102">
    <property type="component" value="Unassembled WGS sequence"/>
</dbReference>
<dbReference type="RefSeq" id="WP_254757567.1">
    <property type="nucleotide sequence ID" value="NZ_JANCLT010000002.1"/>
</dbReference>
<organism evidence="2 3">
    <name type="scientific">Ectobacillus ponti</name>
    <dbReference type="NCBI Taxonomy" id="2961894"/>
    <lineage>
        <taxon>Bacteria</taxon>
        <taxon>Bacillati</taxon>
        <taxon>Bacillota</taxon>
        <taxon>Bacilli</taxon>
        <taxon>Bacillales</taxon>
        <taxon>Bacillaceae</taxon>
        <taxon>Ectobacillus</taxon>
    </lineage>
</organism>
<keyword evidence="1" id="KW-1133">Transmembrane helix</keyword>
<evidence type="ECO:0000313" key="3">
    <source>
        <dbReference type="Proteomes" id="UP001156102"/>
    </source>
</evidence>
<keyword evidence="1" id="KW-0812">Transmembrane</keyword>
<evidence type="ECO:0000313" key="2">
    <source>
        <dbReference type="EMBL" id="MCP8967651.1"/>
    </source>
</evidence>
<keyword evidence="1" id="KW-0472">Membrane</keyword>
<keyword evidence="3" id="KW-1185">Reference proteome</keyword>
<protein>
    <submittedName>
        <fullName evidence="2">Uncharacterized protein</fullName>
    </submittedName>
</protein>